<dbReference type="OrthoDB" id="9808822at2"/>
<organism evidence="8 9">
    <name type="scientific">Bordetella genomosp. 8</name>
    <dbReference type="NCBI Taxonomy" id="1416806"/>
    <lineage>
        <taxon>Bacteria</taxon>
        <taxon>Pseudomonadati</taxon>
        <taxon>Pseudomonadota</taxon>
        <taxon>Betaproteobacteria</taxon>
        <taxon>Burkholderiales</taxon>
        <taxon>Alcaligenaceae</taxon>
        <taxon>Bordetella</taxon>
    </lineage>
</organism>
<evidence type="ECO:0000256" key="6">
    <source>
        <dbReference type="ARBA" id="ARBA00049117"/>
    </source>
</evidence>
<evidence type="ECO:0000256" key="1">
    <source>
        <dbReference type="ARBA" id="ARBA00022741"/>
    </source>
</evidence>
<evidence type="ECO:0000256" key="3">
    <source>
        <dbReference type="ARBA" id="ARBA00023186"/>
    </source>
</evidence>
<dbReference type="Pfam" id="PF07683">
    <property type="entry name" value="CobW_C"/>
    <property type="match status" value="1"/>
</dbReference>
<dbReference type="CDD" id="cd03112">
    <property type="entry name" value="CobW-like"/>
    <property type="match status" value="1"/>
</dbReference>
<dbReference type="PANTHER" id="PTHR43603:SF1">
    <property type="entry name" value="ZINC-REGULATED GTPASE METALLOPROTEIN ACTIVATOR 1"/>
    <property type="match status" value="1"/>
</dbReference>
<dbReference type="STRING" id="1416806.CAL12_21630"/>
<dbReference type="Gene3D" id="3.40.50.300">
    <property type="entry name" value="P-loop containing nucleotide triphosphate hydrolases"/>
    <property type="match status" value="1"/>
</dbReference>
<keyword evidence="3" id="KW-0143">Chaperone</keyword>
<evidence type="ECO:0000313" key="9">
    <source>
        <dbReference type="Proteomes" id="UP000194151"/>
    </source>
</evidence>
<keyword evidence="2" id="KW-0378">Hydrolase</keyword>
<comment type="catalytic activity">
    <reaction evidence="6">
        <text>GTP + H2O = GDP + phosphate + H(+)</text>
        <dbReference type="Rhea" id="RHEA:19669"/>
        <dbReference type="ChEBI" id="CHEBI:15377"/>
        <dbReference type="ChEBI" id="CHEBI:15378"/>
        <dbReference type="ChEBI" id="CHEBI:37565"/>
        <dbReference type="ChEBI" id="CHEBI:43474"/>
        <dbReference type="ChEBI" id="CHEBI:58189"/>
    </reaction>
    <physiologicalReaction direction="left-to-right" evidence="6">
        <dbReference type="Rhea" id="RHEA:19670"/>
    </physiologicalReaction>
</comment>
<protein>
    <submittedName>
        <fullName evidence="8">GTP-binding protein</fullName>
    </submittedName>
</protein>
<dbReference type="GO" id="GO:0016787">
    <property type="term" value="F:hydrolase activity"/>
    <property type="evidence" value="ECO:0007669"/>
    <property type="project" value="UniProtKB-KW"/>
</dbReference>
<dbReference type="KEGG" id="bgv:CAL12_21630"/>
<accession>A0A1W6YUM3</accession>
<sequence length="397" mass="43781">MTVFSGFLGAGKTTLLNHVLRNRENMKVAVIVNDMSEINIDGEAVQHGVTLNRATERLIEMSNGCICCTLRADLLEQIAELARQQRFDYLLIESTGISEPMPVAETFAFLDANGFSLAELARLDTMVTVVDGANFEAMLAHHGKVDRGAHAAADAQATRSLSDLLTEQVEYADVILISKTDLMRDADLRSLEAVLHALNPRAEILPVRHGEVPLGSILNTSRFDLASLAASPGWMRQLDAHDGSSEADTYGVSSYAYRSRSPFHPGRLHGFLHRSWTNGTLLRCKGYFWVANRYTEIGVLAQTGGTFQWGFTGRWWNFIARDGWPRDAYRRDAILRKWDDSVGDCRQELVFIGKDIDTARLQADLDACLLTQAEILQGPPSWRALPGAEALSAGAAS</sequence>
<dbReference type="AlphaFoldDB" id="A0A1W6YUM3"/>
<dbReference type="PANTHER" id="PTHR43603">
    <property type="entry name" value="COBW DOMAIN-CONTAINING PROTEIN DDB_G0274527"/>
    <property type="match status" value="1"/>
</dbReference>
<dbReference type="Gene3D" id="3.30.1220.10">
    <property type="entry name" value="CobW-like, C-terminal domain"/>
    <property type="match status" value="1"/>
</dbReference>
<evidence type="ECO:0000313" key="8">
    <source>
        <dbReference type="EMBL" id="ARP84678.1"/>
    </source>
</evidence>
<dbReference type="Proteomes" id="UP000194151">
    <property type="component" value="Chromosome"/>
</dbReference>
<evidence type="ECO:0000256" key="2">
    <source>
        <dbReference type="ARBA" id="ARBA00022801"/>
    </source>
</evidence>
<keyword evidence="1" id="KW-0547">Nucleotide-binding</keyword>
<dbReference type="EMBL" id="CP021108">
    <property type="protein sequence ID" value="ARP84678.1"/>
    <property type="molecule type" value="Genomic_DNA"/>
</dbReference>
<dbReference type="SUPFAM" id="SSF52540">
    <property type="entry name" value="P-loop containing nucleoside triphosphate hydrolases"/>
    <property type="match status" value="1"/>
</dbReference>
<dbReference type="InterPro" id="IPR051927">
    <property type="entry name" value="Zn_Chap_cDPG_Synth"/>
</dbReference>
<name>A0A1W6YUM3_9BORD</name>
<dbReference type="InterPro" id="IPR011629">
    <property type="entry name" value="CobW-like_C"/>
</dbReference>
<reference evidence="8 9" key="1">
    <citation type="submission" date="2017-05" db="EMBL/GenBank/DDBJ databases">
        <title>Complete and WGS of Bordetella genogroups.</title>
        <authorList>
            <person name="Spilker T."/>
            <person name="LiPuma J."/>
        </authorList>
    </citation>
    <scope>NUCLEOTIDE SEQUENCE [LARGE SCALE GENOMIC DNA]</scope>
    <source>
        <strain evidence="8 9">AU19157</strain>
    </source>
</reference>
<evidence type="ECO:0000259" key="7">
    <source>
        <dbReference type="SMART" id="SM00833"/>
    </source>
</evidence>
<feature type="domain" description="CobW C-terminal" evidence="7">
    <location>
        <begin position="252"/>
        <end position="369"/>
    </location>
</feature>
<dbReference type="SMART" id="SM00833">
    <property type="entry name" value="CobW_C"/>
    <property type="match status" value="1"/>
</dbReference>
<dbReference type="InterPro" id="IPR027417">
    <property type="entry name" value="P-loop_NTPase"/>
</dbReference>
<dbReference type="Pfam" id="PF02492">
    <property type="entry name" value="cobW"/>
    <property type="match status" value="1"/>
</dbReference>
<proteinExistence type="inferred from homology"/>
<dbReference type="InterPro" id="IPR036627">
    <property type="entry name" value="CobW-likC_sf"/>
</dbReference>
<dbReference type="GO" id="GO:0000166">
    <property type="term" value="F:nucleotide binding"/>
    <property type="evidence" value="ECO:0007669"/>
    <property type="project" value="UniProtKB-KW"/>
</dbReference>
<comment type="function">
    <text evidence="5">Zinc chaperone that directly transfers zinc cofactor to target proteins, thereby activating them. Zinc is transferred from the CXCC motif in the GTPase domain to the zinc binding site in target proteins in a process requiring GTP hydrolysis.</text>
</comment>
<comment type="similarity">
    <text evidence="4">Belongs to the SIMIBI class G3E GTPase family. ZNG1 subfamily.</text>
</comment>
<keyword evidence="9" id="KW-1185">Reference proteome</keyword>
<gene>
    <name evidence="8" type="ORF">CAL12_21630</name>
</gene>
<evidence type="ECO:0000256" key="5">
    <source>
        <dbReference type="ARBA" id="ARBA00045658"/>
    </source>
</evidence>
<dbReference type="InterPro" id="IPR003495">
    <property type="entry name" value="CobW/HypB/UreG_nucleotide-bd"/>
</dbReference>
<evidence type="ECO:0000256" key="4">
    <source>
        <dbReference type="ARBA" id="ARBA00034320"/>
    </source>
</evidence>